<evidence type="ECO:0000313" key="2">
    <source>
        <dbReference type="EMBL" id="AFI92479.1"/>
    </source>
</evidence>
<evidence type="ECO:0000313" key="4">
    <source>
        <dbReference type="Proteomes" id="UP000008044"/>
    </source>
</evidence>
<organism evidence="2 4">
    <name type="scientific">Pectobacterium parmentieri</name>
    <dbReference type="NCBI Taxonomy" id="1905730"/>
    <lineage>
        <taxon>Bacteria</taxon>
        <taxon>Pseudomonadati</taxon>
        <taxon>Pseudomonadota</taxon>
        <taxon>Gammaproteobacteria</taxon>
        <taxon>Enterobacterales</taxon>
        <taxon>Pectobacteriaceae</taxon>
        <taxon>Pectobacterium</taxon>
    </lineage>
</organism>
<reference evidence="2 4" key="1">
    <citation type="journal article" date="2012" name="J. Bacteriol.">
        <title>Genome sequence of Pectobacterium sp. strain SCC3193.</title>
        <authorList>
            <person name="Koskinen J.P."/>
            <person name="Laine P."/>
            <person name="Niemi O."/>
            <person name="Nykyri J."/>
            <person name="Harjunpaa H."/>
            <person name="Auvinen P."/>
            <person name="Paulin L."/>
            <person name="Pirhonen M."/>
            <person name="Palva T."/>
            <person name="Holm L."/>
        </authorList>
    </citation>
    <scope>NUCLEOTIDE SEQUENCE [LARGE SCALE GENOMIC DNA]</scope>
    <source>
        <strain evidence="2 4">SCC3193</strain>
    </source>
</reference>
<dbReference type="EMBL" id="WABS01000077">
    <property type="protein sequence ID" value="MBI0557289.1"/>
    <property type="molecule type" value="Genomic_DNA"/>
</dbReference>
<keyword evidence="5" id="KW-1185">Reference proteome</keyword>
<dbReference type="AlphaFoldDB" id="A0A0H3IBQ8"/>
<dbReference type="OMA" id="QGFNNDR"/>
<gene>
    <name evidence="2" type="ordered locus">W5S_4433</name>
    <name evidence="3" type="ORF">F6Q06_22810</name>
</gene>
<evidence type="ECO:0000313" key="5">
    <source>
        <dbReference type="Proteomes" id="UP001194579"/>
    </source>
</evidence>
<dbReference type="Pfam" id="PF13503">
    <property type="entry name" value="DUF4123"/>
    <property type="match status" value="1"/>
</dbReference>
<dbReference type="Proteomes" id="UP001194579">
    <property type="component" value="Unassembled WGS sequence"/>
</dbReference>
<protein>
    <submittedName>
        <fullName evidence="3">DUF4123 domain-containing protein</fullName>
    </submittedName>
    <submittedName>
        <fullName evidence="2">Membrane protein</fullName>
    </submittedName>
</protein>
<feature type="domain" description="DUF4123" evidence="1">
    <location>
        <begin position="27"/>
        <end position="155"/>
    </location>
</feature>
<name>A0A0H3IBQ8_PECPM</name>
<accession>A0A0H3IBQ8</accession>
<evidence type="ECO:0000259" key="1">
    <source>
        <dbReference type="Pfam" id="PF13503"/>
    </source>
</evidence>
<sequence length="305" mass="34637">MSVSQPFLERMPEDNAAWQARIAQGGCFVIAEASINDAVPWLAERWGGSLEQTRLYWGETGRVHASVSPYCIPLHAANWPQVKEHIVTQPGWGMGLQLEWFMQAYSPLDQLLEVTKHLRQWNLVASPSGENAILRVGDWQVVNQLLSASSAQEACALYGPIARFCDISPDGAVTTLNLTTREPHSIPDILPRQLSDEQWQAIMVPAEHQNLARYMEHLRTYHTDWQHASDDELQVFTRQQAELAQHNGFNNDRDIVRWLALATELSPAFIHQPWAKNILVQPEYLGTQSRMDRLYQAAIDHLDEA</sequence>
<proteinExistence type="predicted"/>
<reference evidence="3" key="4">
    <citation type="submission" date="2024-05" db="EMBL/GenBank/DDBJ databases">
        <title>Identification of Pectobacterium versatile causing blackleg of potato from New York State with a whole genome sequencing approach.</title>
        <authorList>
            <person name="Ma X."/>
            <person name="Swingle B."/>
        </authorList>
    </citation>
    <scope>NUCLEOTIDE SEQUENCE</scope>
    <source>
        <strain evidence="3">NY1588A</strain>
    </source>
</reference>
<dbReference type="PATRIC" id="fig|1166016.3.peg.4509"/>
<evidence type="ECO:0000313" key="3">
    <source>
        <dbReference type="EMBL" id="MBI0557289.1"/>
    </source>
</evidence>
<dbReference type="HOGENOM" id="CLU_911684_0_0_6"/>
<dbReference type="InterPro" id="IPR025391">
    <property type="entry name" value="DUF4123"/>
</dbReference>
<dbReference type="STRING" id="1905730.W5S_4433"/>
<dbReference type="KEGG" id="pec:W5S_4433"/>
<dbReference type="RefSeq" id="WP_014701859.1">
    <property type="nucleotide sequence ID" value="NC_017845.1"/>
</dbReference>
<dbReference type="Proteomes" id="UP000008044">
    <property type="component" value="Chromosome"/>
</dbReference>
<reference evidence="5" key="3">
    <citation type="submission" date="2023-07" db="EMBL/GenBank/DDBJ databases">
        <title>Identification of Pectobacterium versatile causing blackleg of potato from New York State with a whole genome sequencing approach.</title>
        <authorList>
            <person name="Ma X."/>
            <person name="Swingle B."/>
        </authorList>
    </citation>
    <scope>NUCLEOTIDE SEQUENCE [LARGE SCALE GENOMIC DNA]</scope>
    <source>
        <strain evidence="5">NY1588A</strain>
    </source>
</reference>
<dbReference type="eggNOG" id="ENOG502ZB4R">
    <property type="taxonomic scope" value="Bacteria"/>
</dbReference>
<dbReference type="EMBL" id="CP003415">
    <property type="protein sequence ID" value="AFI92479.1"/>
    <property type="molecule type" value="Genomic_DNA"/>
</dbReference>
<reference evidence="2" key="2">
    <citation type="submission" date="2012-03" db="EMBL/GenBank/DDBJ databases">
        <authorList>
            <person name="Koskinen P."/>
            <person name="Laine P."/>
            <person name="Niemi O."/>
            <person name="Nykyri J."/>
            <person name="Harjunpaa H."/>
            <person name="Auvinen P."/>
            <person name="Paulin L."/>
            <person name="Pirhonen M."/>
            <person name="Palva T."/>
            <person name="Holm L."/>
        </authorList>
    </citation>
    <scope>NUCLEOTIDE SEQUENCE</scope>
    <source>
        <strain evidence="2">SCC3193</strain>
    </source>
</reference>